<comment type="subcellular location">
    <subcellularLocation>
        <location evidence="2">Cytoplasm</location>
    </subcellularLocation>
</comment>
<dbReference type="Pfam" id="PF05979">
    <property type="entry name" value="DUF896"/>
    <property type="match status" value="1"/>
</dbReference>
<dbReference type="SUPFAM" id="SSF158221">
    <property type="entry name" value="YnzC-like"/>
    <property type="match status" value="1"/>
</dbReference>
<dbReference type="GO" id="GO:0005737">
    <property type="term" value="C:cytoplasm"/>
    <property type="evidence" value="ECO:0007669"/>
    <property type="project" value="UniProtKB-SubCell"/>
</dbReference>
<dbReference type="HAMAP" id="MF_01103">
    <property type="entry name" value="UPF0291"/>
    <property type="match status" value="1"/>
</dbReference>
<dbReference type="Proteomes" id="UP000236726">
    <property type="component" value="Unassembled WGS sequence"/>
</dbReference>
<dbReference type="InterPro" id="IPR009242">
    <property type="entry name" value="DUF896"/>
</dbReference>
<keyword evidence="4" id="KW-1185">Reference proteome</keyword>
<reference evidence="3 4" key="1">
    <citation type="submission" date="2016-10" db="EMBL/GenBank/DDBJ databases">
        <authorList>
            <person name="de Groot N.N."/>
        </authorList>
    </citation>
    <scope>NUCLEOTIDE SEQUENCE [LARGE SCALE GENOMIC DNA]</scope>
    <source>
        <strain evidence="3 4">D15d</strain>
    </source>
</reference>
<evidence type="ECO:0000313" key="4">
    <source>
        <dbReference type="Proteomes" id="UP000236726"/>
    </source>
</evidence>
<evidence type="ECO:0000313" key="3">
    <source>
        <dbReference type="EMBL" id="SEF38794.1"/>
    </source>
</evidence>
<accession>A0A1H5RL18</accession>
<name>A0A1H5RL18_9FIRM</name>
<dbReference type="EMBL" id="FNUL01000001">
    <property type="protein sequence ID" value="SEF38794.1"/>
    <property type="molecule type" value="Genomic_DNA"/>
</dbReference>
<keyword evidence="1 2" id="KW-0963">Cytoplasm</keyword>
<dbReference type="STRING" id="1410661.GCA_000702205_00362"/>
<organism evidence="3 4">
    <name type="scientific">Lachnospira multipara</name>
    <dbReference type="NCBI Taxonomy" id="28051"/>
    <lineage>
        <taxon>Bacteria</taxon>
        <taxon>Bacillati</taxon>
        <taxon>Bacillota</taxon>
        <taxon>Clostridia</taxon>
        <taxon>Lachnospirales</taxon>
        <taxon>Lachnospiraceae</taxon>
        <taxon>Lachnospira</taxon>
    </lineage>
</organism>
<sequence length="88" mass="10447">MNMQERLDRINELYRKSKAEGLTTAEKEEQDKLRKEYVKIFRENLRGSLETIKIQNPDGSIIDVKERHDEKMKLKAKKELEEAKKNGN</sequence>
<dbReference type="PANTHER" id="PTHR37300">
    <property type="entry name" value="UPF0291 PROTEIN CBO2609/CLC_2481"/>
    <property type="match status" value="1"/>
</dbReference>
<comment type="similarity">
    <text evidence="2">Belongs to the UPF0291 family.</text>
</comment>
<dbReference type="RefSeq" id="WP_027430784.1">
    <property type="nucleotide sequence ID" value="NZ_FNUL01000001.1"/>
</dbReference>
<evidence type="ECO:0000256" key="1">
    <source>
        <dbReference type="ARBA" id="ARBA00022490"/>
    </source>
</evidence>
<proteinExistence type="inferred from homology"/>
<dbReference type="AlphaFoldDB" id="A0A1H5RL18"/>
<protein>
    <recommendedName>
        <fullName evidence="2">UPF0291 protein SAMN05216537_10193</fullName>
    </recommendedName>
</protein>
<gene>
    <name evidence="3" type="ORF">SAMN05216537_10193</name>
</gene>
<dbReference type="Gene3D" id="1.10.287.540">
    <property type="entry name" value="Helix hairpin bin"/>
    <property type="match status" value="1"/>
</dbReference>
<evidence type="ECO:0000256" key="2">
    <source>
        <dbReference type="HAMAP-Rule" id="MF_01103"/>
    </source>
</evidence>
<dbReference type="PANTHER" id="PTHR37300:SF1">
    <property type="entry name" value="UPF0291 PROTEIN YNZC"/>
    <property type="match status" value="1"/>
</dbReference>